<evidence type="ECO:0000313" key="2">
    <source>
        <dbReference type="Proteomes" id="UP000756921"/>
    </source>
</evidence>
<reference evidence="1" key="1">
    <citation type="journal article" date="2020" name="Mol. Plant Microbe Interact.">
        <title>Genome Sequence of the Biocontrol Agent Coniothyrium minitans strain Conio (IMI 134523).</title>
        <authorList>
            <person name="Patel D."/>
            <person name="Shittu T.A."/>
            <person name="Baroncelli R."/>
            <person name="Muthumeenakshi S."/>
            <person name="Osborne T.H."/>
            <person name="Janganan T.K."/>
            <person name="Sreenivasaprasad S."/>
        </authorList>
    </citation>
    <scope>NUCLEOTIDE SEQUENCE</scope>
    <source>
        <strain evidence="1">Conio</strain>
    </source>
</reference>
<dbReference type="OrthoDB" id="4358740at2759"/>
<keyword evidence="2" id="KW-1185">Reference proteome</keyword>
<comment type="caution">
    <text evidence="1">The sequence shown here is derived from an EMBL/GenBank/DDBJ whole genome shotgun (WGS) entry which is preliminary data.</text>
</comment>
<accession>A0A9P6KNP0</accession>
<protein>
    <submittedName>
        <fullName evidence="1">Uncharacterized protein</fullName>
    </submittedName>
</protein>
<dbReference type="EMBL" id="WJXW01000008">
    <property type="protein sequence ID" value="KAF9733808.1"/>
    <property type="molecule type" value="Genomic_DNA"/>
</dbReference>
<dbReference type="AlphaFoldDB" id="A0A9P6KNP0"/>
<organism evidence="1 2">
    <name type="scientific">Paraphaeosphaeria minitans</name>
    <dbReference type="NCBI Taxonomy" id="565426"/>
    <lineage>
        <taxon>Eukaryota</taxon>
        <taxon>Fungi</taxon>
        <taxon>Dikarya</taxon>
        <taxon>Ascomycota</taxon>
        <taxon>Pezizomycotina</taxon>
        <taxon>Dothideomycetes</taxon>
        <taxon>Pleosporomycetidae</taxon>
        <taxon>Pleosporales</taxon>
        <taxon>Massarineae</taxon>
        <taxon>Didymosphaeriaceae</taxon>
        <taxon>Paraphaeosphaeria</taxon>
    </lineage>
</organism>
<sequence>MDIIRQRKPLRVLVVLYPQSPLMSKPEIDTILHQSIAQLNAVESDARTLFLATWPHRTVMVFDLYNESYDFAQAHQPQDLPVLAIHFQTKEKIKIGKTSEQNAREVNNEVARYHNLHGHAALPMVEDHRNGNVPTFMSPRNMGSPS</sequence>
<evidence type="ECO:0000313" key="1">
    <source>
        <dbReference type="EMBL" id="KAF9733808.1"/>
    </source>
</evidence>
<name>A0A9P6KNP0_9PLEO</name>
<gene>
    <name evidence="1" type="ORF">PMIN01_08151</name>
</gene>
<dbReference type="Proteomes" id="UP000756921">
    <property type="component" value="Unassembled WGS sequence"/>
</dbReference>
<proteinExistence type="predicted"/>